<dbReference type="InterPro" id="IPR019734">
    <property type="entry name" value="TPR_rpt"/>
</dbReference>
<dbReference type="PANTHER" id="PTHR35038:SF8">
    <property type="entry name" value="C-TYPE POLYHEME CYTOCHROME OMCC"/>
    <property type="match status" value="1"/>
</dbReference>
<organism evidence="4 5">
    <name type="scientific">Adhaeribacter terreus</name>
    <dbReference type="NCBI Taxonomy" id="529703"/>
    <lineage>
        <taxon>Bacteria</taxon>
        <taxon>Pseudomonadati</taxon>
        <taxon>Bacteroidota</taxon>
        <taxon>Cytophagia</taxon>
        <taxon>Cytophagales</taxon>
        <taxon>Hymenobacteraceae</taxon>
        <taxon>Adhaeribacter</taxon>
    </lineage>
</organism>
<dbReference type="EMBL" id="JBHSKT010000011">
    <property type="protein sequence ID" value="MFC5272043.1"/>
    <property type="molecule type" value="Genomic_DNA"/>
</dbReference>
<feature type="repeat" description="TPR" evidence="2">
    <location>
        <begin position="532"/>
        <end position="565"/>
    </location>
</feature>
<proteinExistence type="predicted"/>
<dbReference type="InterPro" id="IPR023155">
    <property type="entry name" value="Cyt_c-552/4"/>
</dbReference>
<dbReference type="Gene3D" id="3.90.10.10">
    <property type="entry name" value="Cytochrome C3"/>
    <property type="match status" value="1"/>
</dbReference>
<sequence length="650" mass="73917">MRKLFRNWNTKEWAVVVTACLFLSACIFVGCSGNGSKNEEKTAAKITETGYLNHSPDVHYTGMKSCVTCHQDIYQNYLQTGKARSFHLPDPKDKIENFAAKPVYDKYSDLSYKAFWKGNDMFIAEFRLQGSDTVHYRAEKVDYVIGSGNQTRSYLFESNGYFYEMPITWYVGKKIWDLSPGYENGANSGFSRTIGQQCLECHNSDNKFVANSVNKFTSVGLGMSCEKCHGPGEAHVKLMQEGSKESIKNSIDYSIVNPAHLPIQLQFDVCRQCHLEGLTVPKTNKKLVDFRPGMPLAGFVDVFIPVSSMNVPAFGFASHAERLQQSPCFINSGEKLTCNTCHDPHKALKGNSLLFYDEKCQGCHAPEKMVDPHKNVKLEGKNCVTCHMPKSGTTDIPHVSSTDHFIRKKAETQTATVSKNKLVSFKSFTSKENLTESDRSHLLANMLYFEQNEQNPEYLERIVQFQKNLDRDEQIKLAYLRKSAPEPEWQNLTPAQISDPYTAFYLSQLFRNNQQNAIAFAEKSTQLAPANLDFRYRLGELYDNFGQKQLAEENYRQVLQMEPGYKMALLNLGFLLSQNGDFQNAMSLTEKAIKADPNYTRAYENRINILLQTGQYQKGLDELNKLIRKFPQNGSYKQLKSRVEEAMSNN</sequence>
<dbReference type="PANTHER" id="PTHR35038">
    <property type="entry name" value="DISSIMILATORY SULFITE REDUCTASE SIRA"/>
    <property type="match status" value="1"/>
</dbReference>
<dbReference type="Pfam" id="PF13435">
    <property type="entry name" value="Cytochrome_C554"/>
    <property type="match status" value="1"/>
</dbReference>
<dbReference type="InterPro" id="IPR011990">
    <property type="entry name" value="TPR-like_helical_dom_sf"/>
</dbReference>
<feature type="repeat" description="TPR" evidence="2">
    <location>
        <begin position="566"/>
        <end position="599"/>
    </location>
</feature>
<dbReference type="InterPro" id="IPR036280">
    <property type="entry name" value="Multihaem_cyt_sf"/>
</dbReference>
<dbReference type="RefSeq" id="WP_378018403.1">
    <property type="nucleotide sequence ID" value="NZ_JBHSKT010000011.1"/>
</dbReference>
<dbReference type="SUPFAM" id="SSF48452">
    <property type="entry name" value="TPR-like"/>
    <property type="match status" value="1"/>
</dbReference>
<comment type="caution">
    <text evidence="4">The sequence shown here is derived from an EMBL/GenBank/DDBJ whole genome shotgun (WGS) entry which is preliminary data.</text>
</comment>
<dbReference type="PROSITE" id="PS51257">
    <property type="entry name" value="PROKAR_LIPOPROTEIN"/>
    <property type="match status" value="1"/>
</dbReference>
<evidence type="ECO:0000313" key="4">
    <source>
        <dbReference type="EMBL" id="MFC5272043.1"/>
    </source>
</evidence>
<dbReference type="Proteomes" id="UP001596161">
    <property type="component" value="Unassembled WGS sequence"/>
</dbReference>
<dbReference type="InterPro" id="IPR051829">
    <property type="entry name" value="Multiheme_Cytochr_ET"/>
</dbReference>
<evidence type="ECO:0000256" key="1">
    <source>
        <dbReference type="ARBA" id="ARBA00022729"/>
    </source>
</evidence>
<dbReference type="PROSITE" id="PS50005">
    <property type="entry name" value="TPR"/>
    <property type="match status" value="2"/>
</dbReference>
<dbReference type="Pfam" id="PF14559">
    <property type="entry name" value="TPR_19"/>
    <property type="match status" value="1"/>
</dbReference>
<reference evidence="5" key="1">
    <citation type="journal article" date="2019" name="Int. J. Syst. Evol. Microbiol.">
        <title>The Global Catalogue of Microorganisms (GCM) 10K type strain sequencing project: providing services to taxonomists for standard genome sequencing and annotation.</title>
        <authorList>
            <consortium name="The Broad Institute Genomics Platform"/>
            <consortium name="The Broad Institute Genome Sequencing Center for Infectious Disease"/>
            <person name="Wu L."/>
            <person name="Ma J."/>
        </authorList>
    </citation>
    <scope>NUCLEOTIDE SEQUENCE [LARGE SCALE GENOMIC DNA]</scope>
    <source>
        <strain evidence="5">KACC 12602</strain>
    </source>
</reference>
<evidence type="ECO:0000259" key="3">
    <source>
        <dbReference type="Pfam" id="PF13435"/>
    </source>
</evidence>
<evidence type="ECO:0000256" key="2">
    <source>
        <dbReference type="PROSITE-ProRule" id="PRU00339"/>
    </source>
</evidence>
<dbReference type="SUPFAM" id="SSF48695">
    <property type="entry name" value="Multiheme cytochromes"/>
    <property type="match status" value="1"/>
</dbReference>
<evidence type="ECO:0000313" key="5">
    <source>
        <dbReference type="Proteomes" id="UP001596161"/>
    </source>
</evidence>
<keyword evidence="5" id="KW-1185">Reference proteome</keyword>
<keyword evidence="2" id="KW-0802">TPR repeat</keyword>
<feature type="domain" description="Cytochrome c-552/4" evidence="3">
    <location>
        <begin position="194"/>
        <end position="230"/>
    </location>
</feature>
<dbReference type="SMART" id="SM00028">
    <property type="entry name" value="TPR"/>
    <property type="match status" value="3"/>
</dbReference>
<accession>A0ABW0EFM8</accession>
<dbReference type="Gene3D" id="1.25.40.10">
    <property type="entry name" value="Tetratricopeptide repeat domain"/>
    <property type="match status" value="1"/>
</dbReference>
<dbReference type="Gene3D" id="1.10.1130.10">
    <property type="entry name" value="Flavocytochrome C3, Chain A"/>
    <property type="match status" value="1"/>
</dbReference>
<protein>
    <submittedName>
        <fullName evidence="4">Tetratricopeptide repeat protein</fullName>
    </submittedName>
</protein>
<name>A0ABW0EFM8_9BACT</name>
<keyword evidence="1" id="KW-0732">Signal</keyword>
<dbReference type="PROSITE" id="PS50293">
    <property type="entry name" value="TPR_REGION"/>
    <property type="match status" value="1"/>
</dbReference>
<dbReference type="Pfam" id="PF13181">
    <property type="entry name" value="TPR_8"/>
    <property type="match status" value="1"/>
</dbReference>
<gene>
    <name evidence="4" type="ORF">ACFPIB_15605</name>
</gene>